<organism evidence="6 7">
    <name type="scientific">Anaeromyxobacter dehalogenans (strain 2CP-C)</name>
    <dbReference type="NCBI Taxonomy" id="290397"/>
    <lineage>
        <taxon>Bacteria</taxon>
        <taxon>Pseudomonadati</taxon>
        <taxon>Myxococcota</taxon>
        <taxon>Myxococcia</taxon>
        <taxon>Myxococcales</taxon>
        <taxon>Cystobacterineae</taxon>
        <taxon>Anaeromyxobacteraceae</taxon>
        <taxon>Anaeromyxobacter</taxon>
    </lineage>
</organism>
<dbReference type="PROSITE" id="PS50005">
    <property type="entry name" value="TPR"/>
    <property type="match status" value="1"/>
</dbReference>
<dbReference type="InterPro" id="IPR037257">
    <property type="entry name" value="T2SS_E_N_sf"/>
</dbReference>
<dbReference type="InterPro" id="IPR001789">
    <property type="entry name" value="Sig_transdc_resp-reg_receiver"/>
</dbReference>
<evidence type="ECO:0000256" key="1">
    <source>
        <dbReference type="ARBA" id="ARBA00022553"/>
    </source>
</evidence>
<evidence type="ECO:0000256" key="4">
    <source>
        <dbReference type="SAM" id="MobiDB-lite"/>
    </source>
</evidence>
<evidence type="ECO:0000256" key="3">
    <source>
        <dbReference type="PROSITE-ProRule" id="PRU00339"/>
    </source>
</evidence>
<dbReference type="SMART" id="SM00448">
    <property type="entry name" value="REC"/>
    <property type="match status" value="1"/>
</dbReference>
<feature type="compositionally biased region" description="Basic residues" evidence="4">
    <location>
        <begin position="1"/>
        <end position="11"/>
    </location>
</feature>
<feature type="domain" description="Response regulatory" evidence="5">
    <location>
        <begin position="235"/>
        <end position="353"/>
    </location>
</feature>
<keyword evidence="3" id="KW-0802">TPR repeat</keyword>
<dbReference type="InterPro" id="IPR011006">
    <property type="entry name" value="CheY-like_superfamily"/>
</dbReference>
<reference evidence="6" key="1">
    <citation type="submission" date="2006-01" db="EMBL/GenBank/DDBJ databases">
        <title>Complete sequence of Anaeromyxobacter dehalogenans 2CP-C.</title>
        <authorList>
            <consortium name="US DOE Joint Genome Institute"/>
            <person name="Copeland A."/>
            <person name="Lucas S."/>
            <person name="Lapidus A."/>
            <person name="Barry K."/>
            <person name="Detter J.C."/>
            <person name="Glavina T."/>
            <person name="Hammon N."/>
            <person name="Israni S."/>
            <person name="Pitluck S."/>
            <person name="Brettin T."/>
            <person name="Bruce D."/>
            <person name="Han C."/>
            <person name="Tapia R."/>
            <person name="Gilna P."/>
            <person name="Kiss H."/>
            <person name="Schmutz J."/>
            <person name="Larimer F."/>
            <person name="Land M."/>
            <person name="Kyrpides N."/>
            <person name="Anderson I."/>
            <person name="Sanford R.A."/>
            <person name="Ritalahti K.M."/>
            <person name="Thomas H.S."/>
            <person name="Kirby J.R."/>
            <person name="Zhulin I.B."/>
            <person name="Loeffler F.E."/>
            <person name="Richardson P."/>
        </authorList>
    </citation>
    <scope>NUCLEOTIDE SEQUENCE</scope>
    <source>
        <strain evidence="6">2CP-C</strain>
    </source>
</reference>
<dbReference type="Gene3D" id="1.25.40.10">
    <property type="entry name" value="Tetratricopeptide repeat domain"/>
    <property type="match status" value="1"/>
</dbReference>
<dbReference type="PANTHER" id="PTHR44591:SF3">
    <property type="entry name" value="RESPONSE REGULATORY DOMAIN-CONTAINING PROTEIN"/>
    <property type="match status" value="1"/>
</dbReference>
<dbReference type="SUPFAM" id="SSF52172">
    <property type="entry name" value="CheY-like"/>
    <property type="match status" value="1"/>
</dbReference>
<dbReference type="SUPFAM" id="SSF160246">
    <property type="entry name" value="EspE N-terminal domain-like"/>
    <property type="match status" value="1"/>
</dbReference>
<dbReference type="InterPro" id="IPR007831">
    <property type="entry name" value="T2SS_GspE_N"/>
</dbReference>
<dbReference type="SUPFAM" id="SSF48452">
    <property type="entry name" value="TPR-like"/>
    <property type="match status" value="1"/>
</dbReference>
<dbReference type="Proteomes" id="UP000001935">
    <property type="component" value="Chromosome"/>
</dbReference>
<dbReference type="AlphaFoldDB" id="Q2IPB9"/>
<feature type="region of interest" description="Disordered" evidence="4">
    <location>
        <begin position="1"/>
        <end position="22"/>
    </location>
</feature>
<accession>Q2IPB9</accession>
<dbReference type="InterPro" id="IPR011990">
    <property type="entry name" value="TPR-like_helical_dom_sf"/>
</dbReference>
<dbReference type="InterPro" id="IPR050595">
    <property type="entry name" value="Bact_response_regulator"/>
</dbReference>
<protein>
    <submittedName>
        <fullName evidence="6">Response regulator receiver domain protein (CheY-like)</fullName>
    </submittedName>
</protein>
<feature type="modified residue" description="4-aspartylphosphate" evidence="2">
    <location>
        <position position="284"/>
    </location>
</feature>
<name>Q2IPB9_ANADE</name>
<dbReference type="PROSITE" id="PS50110">
    <property type="entry name" value="RESPONSE_REGULATORY"/>
    <property type="match status" value="1"/>
</dbReference>
<proteinExistence type="predicted"/>
<dbReference type="PANTHER" id="PTHR44591">
    <property type="entry name" value="STRESS RESPONSE REGULATOR PROTEIN 1"/>
    <property type="match status" value="1"/>
</dbReference>
<keyword evidence="1 2" id="KW-0597">Phosphoprotein</keyword>
<dbReference type="Gene3D" id="3.40.50.2300">
    <property type="match status" value="1"/>
</dbReference>
<dbReference type="eggNOG" id="COG0745">
    <property type="taxonomic scope" value="Bacteria"/>
</dbReference>
<dbReference type="HOGENOM" id="CLU_564575_0_0_7"/>
<evidence type="ECO:0000259" key="5">
    <source>
        <dbReference type="PROSITE" id="PS50110"/>
    </source>
</evidence>
<dbReference type="EMBL" id="CP000251">
    <property type="protein sequence ID" value="ABC80648.1"/>
    <property type="molecule type" value="Genomic_DNA"/>
</dbReference>
<dbReference type="Gene3D" id="3.30.300.160">
    <property type="entry name" value="Type II secretion system, protein E, N-terminal domain"/>
    <property type="match status" value="1"/>
</dbReference>
<dbReference type="GO" id="GO:0000160">
    <property type="term" value="P:phosphorelay signal transduction system"/>
    <property type="evidence" value="ECO:0007669"/>
    <property type="project" value="InterPro"/>
</dbReference>
<evidence type="ECO:0000313" key="7">
    <source>
        <dbReference type="Proteomes" id="UP000001935"/>
    </source>
</evidence>
<feature type="repeat" description="TPR" evidence="3">
    <location>
        <begin position="401"/>
        <end position="434"/>
    </location>
</feature>
<sequence length="483" mass="51537">MGRRRRPRPPRIRLDPPCGSGGGGVVPRIGELLIRRGVATAAQVDAALHDRRDRPLPLASRLLESGVDEGALAAALAERLGIPGVDLSRTTVDLDALEAVPRSVAEQDLILPLSLEGGRIHLAMARPLDDRVVAELRFVTGREVSVYAAVRSALDRAIEGAYEARARGERSWRGANAGPLPELGAAFPAGGPADEPLDLVEVLDADLLPDEPDAGVRIEVGAPEPLPERAGGRPLALVVDDEPEIRHLVQRTLEAKGWAVELAADGEEALARADALLPDVVLLDAMLPKLHGFEACRRLRSSPRTRNVPVVMMTAIYRGWRFAEDARENYGAVDYVEKPFRLDDLARRVAAAREASASRPLAPAPAADARVARGRALLEEGRTAEAAALLADAARADPLGAEAHLQLGRALAATGDAFGAMTALERAVELRPANLPALRALARVYEEKGFRRNAAGTLERAVAAAPEGPERAALREDLLRLLA</sequence>
<evidence type="ECO:0000256" key="2">
    <source>
        <dbReference type="PROSITE-ProRule" id="PRU00169"/>
    </source>
</evidence>
<dbReference type="InterPro" id="IPR019734">
    <property type="entry name" value="TPR_rpt"/>
</dbReference>
<dbReference type="Pfam" id="PF05157">
    <property type="entry name" value="MshEN"/>
    <property type="match status" value="1"/>
</dbReference>
<dbReference type="KEGG" id="ade:Adeh_0873"/>
<gene>
    <name evidence="6" type="ordered locus">Adeh_0873</name>
</gene>
<dbReference type="STRING" id="290397.Adeh_0873"/>
<dbReference type="Pfam" id="PF00072">
    <property type="entry name" value="Response_reg"/>
    <property type="match status" value="1"/>
</dbReference>
<evidence type="ECO:0000313" key="6">
    <source>
        <dbReference type="EMBL" id="ABC80648.1"/>
    </source>
</evidence>